<dbReference type="Gene3D" id="3.30.460.40">
    <property type="match status" value="1"/>
</dbReference>
<gene>
    <name evidence="1" type="ORF">A3K42_00355</name>
</gene>
<evidence type="ECO:0000313" key="1">
    <source>
        <dbReference type="EMBL" id="OGC38960.1"/>
    </source>
</evidence>
<name>A0A1F4U289_UNCKA</name>
<dbReference type="Proteomes" id="UP000178270">
    <property type="component" value="Unassembled WGS sequence"/>
</dbReference>
<dbReference type="AlphaFoldDB" id="A0A1F4U289"/>
<comment type="caution">
    <text evidence="1">The sequence shown here is derived from an EMBL/GenBank/DDBJ whole genome shotgun (WGS) entry which is preliminary data.</text>
</comment>
<sequence length="196" mass="23114">MSETINNKHLESVFKSLLPALECKNIDYWVFAGVGIAGCIGHFIRKNKDVDIFVKESNYDNAISILKTVCSIREELKCFCRKPIVRSCYSRPKFEVRTYPYGKRDKIFSIIPIFEKSDCVTFVFEKTKDFQKEVLHRVTRVVQDYKFISPPDESIKQIFLYCLSERPDWIKRKDKRTDGRAILTPIEFDNYFQTHT</sequence>
<proteinExistence type="predicted"/>
<dbReference type="EMBL" id="MEUS01000007">
    <property type="protein sequence ID" value="OGC38960.1"/>
    <property type="molecule type" value="Genomic_DNA"/>
</dbReference>
<organism evidence="1 2">
    <name type="scientific">candidate division WWE3 bacterium RBG_13_37_7</name>
    <dbReference type="NCBI Taxonomy" id="1802609"/>
    <lineage>
        <taxon>Bacteria</taxon>
        <taxon>Katanobacteria</taxon>
    </lineage>
</organism>
<accession>A0A1F4U289</accession>
<evidence type="ECO:0008006" key="3">
    <source>
        <dbReference type="Google" id="ProtNLM"/>
    </source>
</evidence>
<evidence type="ECO:0000313" key="2">
    <source>
        <dbReference type="Proteomes" id="UP000178270"/>
    </source>
</evidence>
<protein>
    <recommendedName>
        <fullName evidence="3">LicD family protein</fullName>
    </recommendedName>
</protein>
<reference evidence="1 2" key="1">
    <citation type="journal article" date="2016" name="Nat. Commun.">
        <title>Thousands of microbial genomes shed light on interconnected biogeochemical processes in an aquifer system.</title>
        <authorList>
            <person name="Anantharaman K."/>
            <person name="Brown C.T."/>
            <person name="Hug L.A."/>
            <person name="Sharon I."/>
            <person name="Castelle C.J."/>
            <person name="Probst A.J."/>
            <person name="Thomas B.C."/>
            <person name="Singh A."/>
            <person name="Wilkins M.J."/>
            <person name="Karaoz U."/>
            <person name="Brodie E.L."/>
            <person name="Williams K.H."/>
            <person name="Hubbard S.S."/>
            <person name="Banfield J.F."/>
        </authorList>
    </citation>
    <scope>NUCLEOTIDE SEQUENCE [LARGE SCALE GENOMIC DNA]</scope>
</reference>